<dbReference type="EC" id="3.1.1.-" evidence="3"/>
<dbReference type="EMBL" id="CP011371">
    <property type="protein sequence ID" value="AKJ30236.1"/>
    <property type="molecule type" value="Genomic_DNA"/>
</dbReference>
<keyword evidence="2 3" id="KW-0378">Hydrolase</keyword>
<dbReference type="InterPro" id="IPR029058">
    <property type="entry name" value="AB_hydrolase_fold"/>
</dbReference>
<dbReference type="AlphaFoldDB" id="A0A0G3BS48"/>
<dbReference type="ESTHER" id="9burk-a0a0g3bs48">
    <property type="family name" value="Carb_B_Bacteria"/>
</dbReference>
<comment type="similarity">
    <text evidence="1 3">Belongs to the type-B carboxylesterase/lipase family.</text>
</comment>
<evidence type="ECO:0000313" key="6">
    <source>
        <dbReference type="Proteomes" id="UP000035352"/>
    </source>
</evidence>
<organism evidence="5 6">
    <name type="scientific">Caldimonas brevitalea</name>
    <dbReference type="NCBI Taxonomy" id="413882"/>
    <lineage>
        <taxon>Bacteria</taxon>
        <taxon>Pseudomonadati</taxon>
        <taxon>Pseudomonadota</taxon>
        <taxon>Betaproteobacteria</taxon>
        <taxon>Burkholderiales</taxon>
        <taxon>Sphaerotilaceae</taxon>
        <taxon>Caldimonas</taxon>
    </lineage>
</organism>
<name>A0A0G3BS48_9BURK</name>
<reference evidence="5 6" key="1">
    <citation type="submission" date="2015-05" db="EMBL/GenBank/DDBJ databases">
        <authorList>
            <person name="Tang B."/>
            <person name="Yu Y."/>
        </authorList>
    </citation>
    <scope>NUCLEOTIDE SEQUENCE [LARGE SCALE GENOMIC DNA]</scope>
    <source>
        <strain evidence="5 6">DSM 7029</strain>
    </source>
</reference>
<dbReference type="RefSeq" id="WP_053013686.1">
    <property type="nucleotide sequence ID" value="NZ_CP011371.1"/>
</dbReference>
<dbReference type="SUPFAM" id="SSF53474">
    <property type="entry name" value="alpha/beta-Hydrolases"/>
    <property type="match status" value="1"/>
</dbReference>
<evidence type="ECO:0000313" key="5">
    <source>
        <dbReference type="EMBL" id="AKJ30236.1"/>
    </source>
</evidence>
<dbReference type="Pfam" id="PF00135">
    <property type="entry name" value="COesterase"/>
    <property type="match status" value="1"/>
</dbReference>
<evidence type="ECO:0000259" key="4">
    <source>
        <dbReference type="Pfam" id="PF00135"/>
    </source>
</evidence>
<gene>
    <name evidence="5" type="primary">pnbA</name>
    <name evidence="5" type="ORF">AAW51_3545</name>
</gene>
<sequence length="539" mass="56527">MKPNRLQRPQGPRSTTGRWLVAAFLACGLAACGGGDDDDDQPPPVDPPADATVVNTQGGIVKGSQRATLRAWLGIPYAAPPVGALRWKPPQPAAAWAGVREATAFGNHCPQPDTAPLQYGTPGGQEDCLYLNVYAPTTPGPHPVMVWVHGGAFYLGRSNGYDPTRLVEQGVVVVTLNYRLGALGFLAHPALNDAQGRSGNYALMDQQLALKWVQSNIANFGGDAGNVTLFGQSAGGASVVTQLASPLAAGLFHKAIVQSGGYMSVQPSGAAAQAAGVAAAATLGCPDDANAANCLRALPVDQIVAKQPRAYAPNVDGALLTQTTAAAFASASFNKVPVLTGATHDEYTVFQYSQSEMRNGPLTAADYPAAVAAAVVGTALSAEQALALYPLSAYESPSLAISALRTDATFVCGGRRLARGLMNQVPVYTYEFDDPNAPMSLQPPASFPYKSYHAAEIQYLFDVPTAAGQTLNAQQRDLAASLVAYWTNFAKTGNPNGTTASAWPRYDANDRYWRLAPEGNAVITDLSEEHHCEAWTPGV</sequence>
<dbReference type="PANTHER" id="PTHR11559">
    <property type="entry name" value="CARBOXYLESTERASE"/>
    <property type="match status" value="1"/>
</dbReference>
<dbReference type="GO" id="GO:0016787">
    <property type="term" value="F:hydrolase activity"/>
    <property type="evidence" value="ECO:0007669"/>
    <property type="project" value="UniProtKB-KW"/>
</dbReference>
<feature type="domain" description="Carboxylesterase type B" evidence="4">
    <location>
        <begin position="51"/>
        <end position="535"/>
    </location>
</feature>
<dbReference type="KEGG" id="pbh:AAW51_3545"/>
<dbReference type="PATRIC" id="fig|413882.6.peg.3703"/>
<dbReference type="PROSITE" id="PS51257">
    <property type="entry name" value="PROKAR_LIPOPROTEIN"/>
    <property type="match status" value="1"/>
</dbReference>
<proteinExistence type="inferred from homology"/>
<evidence type="ECO:0000256" key="1">
    <source>
        <dbReference type="ARBA" id="ARBA00005964"/>
    </source>
</evidence>
<keyword evidence="6" id="KW-1185">Reference proteome</keyword>
<dbReference type="InterPro" id="IPR019819">
    <property type="entry name" value="Carboxylesterase_B_CS"/>
</dbReference>
<accession>A0A0G3BS48</accession>
<evidence type="ECO:0000256" key="2">
    <source>
        <dbReference type="ARBA" id="ARBA00022801"/>
    </source>
</evidence>
<dbReference type="InterPro" id="IPR019826">
    <property type="entry name" value="Carboxylesterase_B_AS"/>
</dbReference>
<dbReference type="Proteomes" id="UP000035352">
    <property type="component" value="Chromosome"/>
</dbReference>
<protein>
    <recommendedName>
        <fullName evidence="3">Carboxylic ester hydrolase</fullName>
        <ecNumber evidence="3">3.1.1.-</ecNumber>
    </recommendedName>
</protein>
<dbReference type="PROSITE" id="PS00941">
    <property type="entry name" value="CARBOXYLESTERASE_B_2"/>
    <property type="match status" value="1"/>
</dbReference>
<dbReference type="Gene3D" id="3.40.50.1820">
    <property type="entry name" value="alpha/beta hydrolase"/>
    <property type="match status" value="1"/>
</dbReference>
<dbReference type="InterPro" id="IPR050309">
    <property type="entry name" value="Type-B_Carboxylest/Lipase"/>
</dbReference>
<dbReference type="OrthoDB" id="9775851at2"/>
<dbReference type="PROSITE" id="PS00122">
    <property type="entry name" value="CARBOXYLESTERASE_B_1"/>
    <property type="match status" value="1"/>
</dbReference>
<evidence type="ECO:0000256" key="3">
    <source>
        <dbReference type="RuleBase" id="RU361235"/>
    </source>
</evidence>
<dbReference type="STRING" id="413882.AAW51_3545"/>
<dbReference type="InterPro" id="IPR002018">
    <property type="entry name" value="CarbesteraseB"/>
</dbReference>